<dbReference type="STRING" id="1798650.A2945_02830"/>
<keyword evidence="4" id="KW-0949">S-adenosyl-L-methionine</keyword>
<evidence type="ECO:0000256" key="1">
    <source>
        <dbReference type="ARBA" id="ARBA00011900"/>
    </source>
</evidence>
<evidence type="ECO:0000256" key="4">
    <source>
        <dbReference type="ARBA" id="ARBA00022691"/>
    </source>
</evidence>
<sequence>MDNESRKGKIQKLIERYERLTPIQRRSMNESQNCKDFILPLFDALGWDVYSDEVASEENVGGKRADYTFRLGGVAKFFLEAKKPSADLKQENFAEQAISYAWHKSVPWAVLTNFETLKVFSAEWDEVDAERSLVFEIKYSDFFTNEKLNFLSRDAIVEGRLDKWAEKEFKKPKRENVDKQLAKDLLGWRDELFKKLRAWNGGKKVDSVLLAKAVQTILDRLIFMRTTEDKEIENEHLREFLRTYEAGNVDIEKLKDLFKNYNDWYDSKLFEEQYCDKIEYEDTFVWVINELYKNKKGIRYNFSKIGADVLGSIYEQYLGKIQQEDSGSSKRKQQGIYYTPRYIVDFIVRNTIGQVVRGKPAREIAKLRVLDPACGSGSFLTHTFEIIDQSLSKQGWNDYGTRLTIVPKCIYGVDLDDEAVEIAQLNLLLRMVYQRERLPNLTHNIERGNSLVSGTETELKKKFGAEWKARWPFNWQERFSDVFTDGGFDVVIGNPPYIKEYVDKSAFDGLHDSPYYQGKMDIWTLFASQAIDHLKEGGYFSFIAPNNWLTNAGASIFRDKILKEGEIISFIDFGNFKVFQDAGIQTMIFVFRKRKPQSTYSVRYAKVVDSDISESAVAEFLQSEEAKIEGIESFVANFCPAEHIGKSITFATLANQGPIEKMRKKAEFQLNDDEVAQGIVGAPDGCFIVPEDETKKFNNKESQYLKKFYTAAMRYGAGEGRGFVLYLSAQNFRDKNLDSYPNIKSHFEPFKEELKNAKEKYKTPNKPYFFLHRERDENFFKIGPKIVCGIRVRRPSFYYTEDEYYGSRALNFIKTDRIDLKYLTGVLNSRALYFWFLHEGKRLGDLLQVDKGPLLQAPIPIATASIQKRLAGYVDDIEKRAIEIAAFDPVLDKEEIQEKKQQFDKIETELNQLIYDIYGLTPKEIEIIEGLK</sequence>
<evidence type="ECO:0000256" key="6">
    <source>
        <dbReference type="ARBA" id="ARBA00023125"/>
    </source>
</evidence>
<dbReference type="GO" id="GO:0032259">
    <property type="term" value="P:methylation"/>
    <property type="evidence" value="ECO:0007669"/>
    <property type="project" value="UniProtKB-KW"/>
</dbReference>
<dbReference type="InterPro" id="IPR050953">
    <property type="entry name" value="N4_N6_ade-DNA_methylase"/>
</dbReference>
<dbReference type="InterPro" id="IPR025931">
    <property type="entry name" value="TaqI_C"/>
</dbReference>
<dbReference type="EMBL" id="MHLA01000014">
    <property type="protein sequence ID" value="OGY99554.1"/>
    <property type="molecule type" value="Genomic_DNA"/>
</dbReference>
<name>A0A1G2CDV5_9BACT</name>
<dbReference type="Pfam" id="PF12950">
    <property type="entry name" value="TaqI_C"/>
    <property type="match status" value="1"/>
</dbReference>
<dbReference type="Gene3D" id="3.40.50.150">
    <property type="entry name" value="Vaccinia Virus protein VP39"/>
    <property type="match status" value="1"/>
</dbReference>
<dbReference type="GO" id="GO:0003677">
    <property type="term" value="F:DNA binding"/>
    <property type="evidence" value="ECO:0007669"/>
    <property type="project" value="UniProtKB-KW"/>
</dbReference>
<dbReference type="AlphaFoldDB" id="A0A1G2CDV5"/>
<dbReference type="Proteomes" id="UP000178880">
    <property type="component" value="Unassembled WGS sequence"/>
</dbReference>
<evidence type="ECO:0000259" key="9">
    <source>
        <dbReference type="Pfam" id="PF12950"/>
    </source>
</evidence>
<dbReference type="EC" id="2.1.1.72" evidence="1"/>
<dbReference type="PANTHER" id="PTHR33841:SF1">
    <property type="entry name" value="DNA METHYLTRANSFERASE A"/>
    <property type="match status" value="1"/>
</dbReference>
<reference evidence="10 11" key="1">
    <citation type="journal article" date="2016" name="Nat. Commun.">
        <title>Thousands of microbial genomes shed light on interconnected biogeochemical processes in an aquifer system.</title>
        <authorList>
            <person name="Anantharaman K."/>
            <person name="Brown C.T."/>
            <person name="Hug L.A."/>
            <person name="Sharon I."/>
            <person name="Castelle C.J."/>
            <person name="Probst A.J."/>
            <person name="Thomas B.C."/>
            <person name="Singh A."/>
            <person name="Wilkins M.J."/>
            <person name="Karaoz U."/>
            <person name="Brodie E.L."/>
            <person name="Williams K.H."/>
            <person name="Hubbard S.S."/>
            <person name="Banfield J.F."/>
        </authorList>
    </citation>
    <scope>NUCLEOTIDE SEQUENCE [LARGE SCALE GENOMIC DNA]</scope>
</reference>
<evidence type="ECO:0000259" key="8">
    <source>
        <dbReference type="Pfam" id="PF07669"/>
    </source>
</evidence>
<dbReference type="InterPro" id="IPR029063">
    <property type="entry name" value="SAM-dependent_MTases_sf"/>
</dbReference>
<keyword evidence="2" id="KW-0489">Methyltransferase</keyword>
<dbReference type="GO" id="GO:0009307">
    <property type="term" value="P:DNA restriction-modification system"/>
    <property type="evidence" value="ECO:0007669"/>
    <property type="project" value="UniProtKB-KW"/>
</dbReference>
<dbReference type="PRINTS" id="PR00507">
    <property type="entry name" value="N12N6MTFRASE"/>
</dbReference>
<keyword evidence="3" id="KW-0808">Transferase</keyword>
<dbReference type="Pfam" id="PF07669">
    <property type="entry name" value="Eco57I"/>
    <property type="match status" value="1"/>
</dbReference>
<dbReference type="GO" id="GO:0009007">
    <property type="term" value="F:site-specific DNA-methyltransferase (adenine-specific) activity"/>
    <property type="evidence" value="ECO:0007669"/>
    <property type="project" value="UniProtKB-EC"/>
</dbReference>
<feature type="domain" description="Type II methyltransferase M.TaqI-like" evidence="8">
    <location>
        <begin position="408"/>
        <end position="579"/>
    </location>
</feature>
<dbReference type="InterPro" id="IPR002052">
    <property type="entry name" value="DNA_methylase_N6_adenine_CS"/>
</dbReference>
<protein>
    <recommendedName>
        <fullName evidence="1">site-specific DNA-methyltransferase (adenine-specific)</fullName>
        <ecNumber evidence="1">2.1.1.72</ecNumber>
    </recommendedName>
</protein>
<evidence type="ECO:0000256" key="7">
    <source>
        <dbReference type="ARBA" id="ARBA00047942"/>
    </source>
</evidence>
<comment type="caution">
    <text evidence="10">The sequence shown here is derived from an EMBL/GenBank/DDBJ whole genome shotgun (WGS) entry which is preliminary data.</text>
</comment>
<comment type="catalytic activity">
    <reaction evidence="7">
        <text>a 2'-deoxyadenosine in DNA + S-adenosyl-L-methionine = an N(6)-methyl-2'-deoxyadenosine in DNA + S-adenosyl-L-homocysteine + H(+)</text>
        <dbReference type="Rhea" id="RHEA:15197"/>
        <dbReference type="Rhea" id="RHEA-COMP:12418"/>
        <dbReference type="Rhea" id="RHEA-COMP:12419"/>
        <dbReference type="ChEBI" id="CHEBI:15378"/>
        <dbReference type="ChEBI" id="CHEBI:57856"/>
        <dbReference type="ChEBI" id="CHEBI:59789"/>
        <dbReference type="ChEBI" id="CHEBI:90615"/>
        <dbReference type="ChEBI" id="CHEBI:90616"/>
        <dbReference type="EC" id="2.1.1.72"/>
    </reaction>
</comment>
<keyword evidence="5" id="KW-0680">Restriction system</keyword>
<dbReference type="PANTHER" id="PTHR33841">
    <property type="entry name" value="DNA METHYLTRANSFERASE YEEA-RELATED"/>
    <property type="match status" value="1"/>
</dbReference>
<accession>A0A1G2CDV5</accession>
<evidence type="ECO:0000256" key="5">
    <source>
        <dbReference type="ARBA" id="ARBA00022747"/>
    </source>
</evidence>
<feature type="domain" description="TaqI-like C-terminal specificity" evidence="9">
    <location>
        <begin position="774"/>
        <end position="843"/>
    </location>
</feature>
<dbReference type="SUPFAM" id="SSF53335">
    <property type="entry name" value="S-adenosyl-L-methionine-dependent methyltransferases"/>
    <property type="match status" value="1"/>
</dbReference>
<evidence type="ECO:0000313" key="10">
    <source>
        <dbReference type="EMBL" id="OGY99554.1"/>
    </source>
</evidence>
<gene>
    <name evidence="10" type="ORF">A2945_02830</name>
</gene>
<evidence type="ECO:0000256" key="2">
    <source>
        <dbReference type="ARBA" id="ARBA00022603"/>
    </source>
</evidence>
<dbReference type="InterPro" id="IPR011639">
    <property type="entry name" value="MethylTrfase_TaqI-like_dom"/>
</dbReference>
<evidence type="ECO:0000256" key="3">
    <source>
        <dbReference type="ARBA" id="ARBA00022679"/>
    </source>
</evidence>
<organism evidence="10 11">
    <name type="scientific">Candidatus Liptonbacteria bacterium RIFCSPLOWO2_01_FULL_52_25</name>
    <dbReference type="NCBI Taxonomy" id="1798650"/>
    <lineage>
        <taxon>Bacteria</taxon>
        <taxon>Candidatus Liptoniibacteriota</taxon>
    </lineage>
</organism>
<keyword evidence="6" id="KW-0238">DNA-binding</keyword>
<proteinExistence type="predicted"/>
<dbReference type="PROSITE" id="PS00092">
    <property type="entry name" value="N6_MTASE"/>
    <property type="match status" value="1"/>
</dbReference>
<evidence type="ECO:0000313" key="11">
    <source>
        <dbReference type="Proteomes" id="UP000178880"/>
    </source>
</evidence>